<proteinExistence type="predicted"/>
<evidence type="ECO:0008006" key="2">
    <source>
        <dbReference type="Google" id="ProtNLM"/>
    </source>
</evidence>
<name>A0A059T7Y9_9CAUD</name>
<accession>A0A059T7Y9</accession>
<sequence>MAGLQKTGYTKDTPNHYLIDSATIYKNLVFDPSTNAFTGELLGATDGGVELDITNKYRDVTVDGTYIQPVLGNKMLSSSIATAKTSIKEFTAETLRIGLNGISALADVNTAPAGYTVITGKRYVEETDYIKNIAFVGRLSGSDDPVIAILDNCLVTTGDIIKTKDDDEAVFEVEFESHADFDTLVSDKFSYNIYFPTARSLSDLPITIVSVTGTPTVDKISFAWDAIPSAMGYVFRYGVQGETDGNRIYYTNTPKFDLTQIIFQGDDPSASMAGKVINVSVAGTHKAYVGVGTNPIDKAIDAAQNALATEGNLTWSDVVQGTVPNA</sequence>
<dbReference type="EMBL" id="KJ094027">
    <property type="protein sequence ID" value="AHL18976.1"/>
    <property type="molecule type" value="Genomic_DNA"/>
</dbReference>
<gene>
    <name evidence="1" type="ORF">LP083-1_011</name>
</gene>
<reference evidence="1" key="1">
    <citation type="journal article" date="2014" name="Appl. Environ. Microbiol.">
        <title>Comparative genomic and morphological analysis of Listeria phages isolated from farm environments.</title>
        <authorList>
            <person name="Denes T."/>
            <person name="Vongkamjan K."/>
            <person name="Ackermann H.W."/>
            <person name="Moreno Switt A.I."/>
            <person name="Wiedmann M."/>
            <person name="den Bakker H.C."/>
        </authorList>
    </citation>
    <scope>NUCLEOTIDE SEQUENCE</scope>
</reference>
<evidence type="ECO:0000313" key="1">
    <source>
        <dbReference type="EMBL" id="AHL18976.1"/>
    </source>
</evidence>
<organism evidence="1">
    <name type="scientific">Listeria phage LP-083-1</name>
    <dbReference type="NCBI Taxonomy" id="1458854"/>
    <lineage>
        <taxon>Viruses</taxon>
        <taxon>Duplodnaviria</taxon>
        <taxon>Heunggongvirae</taxon>
        <taxon>Uroviricota</taxon>
        <taxon>Caudoviricetes</taxon>
    </lineage>
</organism>
<protein>
    <recommendedName>
        <fullName evidence="2">Major tail protein</fullName>
    </recommendedName>
</protein>